<dbReference type="OrthoDB" id="1743672at2759"/>
<protein>
    <submittedName>
        <fullName evidence="3">Uncharacterized protein</fullName>
    </submittedName>
</protein>
<evidence type="ECO:0000313" key="3">
    <source>
        <dbReference type="EMBL" id="KMS96874.1"/>
    </source>
</evidence>
<feature type="compositionally biased region" description="Basic and acidic residues" evidence="2">
    <location>
        <begin position="124"/>
        <end position="149"/>
    </location>
</feature>
<organism evidence="3 4">
    <name type="scientific">Beta vulgaris subsp. vulgaris</name>
    <name type="common">Beet</name>
    <dbReference type="NCBI Taxonomy" id="3555"/>
    <lineage>
        <taxon>Eukaryota</taxon>
        <taxon>Viridiplantae</taxon>
        <taxon>Streptophyta</taxon>
        <taxon>Embryophyta</taxon>
        <taxon>Tracheophyta</taxon>
        <taxon>Spermatophyta</taxon>
        <taxon>Magnoliopsida</taxon>
        <taxon>eudicotyledons</taxon>
        <taxon>Gunneridae</taxon>
        <taxon>Pentapetalae</taxon>
        <taxon>Caryophyllales</taxon>
        <taxon>Chenopodiaceae</taxon>
        <taxon>Betoideae</taxon>
        <taxon>Beta</taxon>
    </lineage>
</organism>
<feature type="region of interest" description="Disordered" evidence="2">
    <location>
        <begin position="89"/>
        <end position="149"/>
    </location>
</feature>
<dbReference type="AlphaFoldDB" id="A0A0J8B6I0"/>
<proteinExistence type="predicted"/>
<evidence type="ECO:0000256" key="1">
    <source>
        <dbReference type="SAM" id="Coils"/>
    </source>
</evidence>
<feature type="compositionally biased region" description="Polar residues" evidence="2">
    <location>
        <begin position="89"/>
        <end position="98"/>
    </location>
</feature>
<gene>
    <name evidence="3" type="ORF">BVRB_7g180770</name>
</gene>
<keyword evidence="4" id="KW-1185">Reference proteome</keyword>
<feature type="coiled-coil region" evidence="1">
    <location>
        <begin position="20"/>
        <end position="76"/>
    </location>
</feature>
<sequence>MEEKRLATLRTEELETAFLEMVKQDNRRELSARVEQLEQEVALLQQALSDKQEQERVMLEEKYEKAMTSVAEMEKRVLMAESMLEATLQYESGQAKAQSSPRSTRPPDSPHTGKKIGILSFGLGRRDKNKERSRNEEAPGGKQTNREEK</sequence>
<evidence type="ECO:0000313" key="4">
    <source>
        <dbReference type="Proteomes" id="UP000035740"/>
    </source>
</evidence>
<name>A0A0J8B6I0_BETVV</name>
<dbReference type="Gramene" id="KMS96874">
    <property type="protein sequence ID" value="KMS96874"/>
    <property type="gene ID" value="BVRB_7g180770"/>
</dbReference>
<accession>A0A0J8B6I0</accession>
<evidence type="ECO:0000256" key="2">
    <source>
        <dbReference type="SAM" id="MobiDB-lite"/>
    </source>
</evidence>
<dbReference type="EMBL" id="KQ090359">
    <property type="protein sequence ID" value="KMS96874.1"/>
    <property type="molecule type" value="Genomic_DNA"/>
</dbReference>
<keyword evidence="1" id="KW-0175">Coiled coil</keyword>
<reference evidence="3 4" key="1">
    <citation type="journal article" date="2014" name="Nature">
        <title>The genome of the recently domesticated crop plant sugar beet (Beta vulgaris).</title>
        <authorList>
            <person name="Dohm J.C."/>
            <person name="Minoche A.E."/>
            <person name="Holtgrawe D."/>
            <person name="Capella-Gutierrez S."/>
            <person name="Zakrzewski F."/>
            <person name="Tafer H."/>
            <person name="Rupp O."/>
            <person name="Sorensen T.R."/>
            <person name="Stracke R."/>
            <person name="Reinhardt R."/>
            <person name="Goesmann A."/>
            <person name="Kraft T."/>
            <person name="Schulz B."/>
            <person name="Stadler P.F."/>
            <person name="Schmidt T."/>
            <person name="Gabaldon T."/>
            <person name="Lehrach H."/>
            <person name="Weisshaar B."/>
            <person name="Himmelbauer H."/>
        </authorList>
    </citation>
    <scope>NUCLEOTIDE SEQUENCE [LARGE SCALE GENOMIC DNA]</scope>
    <source>
        <tissue evidence="3">Taproot</tissue>
    </source>
</reference>
<dbReference type="Proteomes" id="UP000035740">
    <property type="component" value="Unassembled WGS sequence"/>
</dbReference>